<dbReference type="InterPro" id="IPR001173">
    <property type="entry name" value="Glyco_trans_2-like"/>
</dbReference>
<evidence type="ECO:0000259" key="10">
    <source>
        <dbReference type="Pfam" id="PF00535"/>
    </source>
</evidence>
<keyword evidence="3" id="KW-0328">Glycosyltransferase</keyword>
<keyword evidence="2" id="KW-1003">Cell membrane</keyword>
<dbReference type="GO" id="GO:0005886">
    <property type="term" value="C:plasma membrane"/>
    <property type="evidence" value="ECO:0007669"/>
    <property type="project" value="UniProtKB-SubCell"/>
</dbReference>
<evidence type="ECO:0000256" key="3">
    <source>
        <dbReference type="ARBA" id="ARBA00022676"/>
    </source>
</evidence>
<evidence type="ECO:0000313" key="12">
    <source>
        <dbReference type="Proteomes" id="UP000501602"/>
    </source>
</evidence>
<sequence length="331" mass="36890">MLAFKMIPSDPPKAISLSIVIPIYNEAEVMPVLQQRLITVLDRMPERVEIVFVDDGSNDNSLVLAHQFDGGTSDVTVVSLSRNFGKEAATSAGLQHAKGLAVILLDADLQDPPELIPAMVSAWRKGFDIVNMQRRQRLGESWIKRTSAACFYRLLNIMSDHAIPENVGDFRLLSREVVDHINELPERNRYMKGLLNWPGFEQTTLPFDREPRAAGDTKWNYFKLVGLAIDGITSFSIKPLRLATVVGSLCAGWALTFGAWIMIKTVLWGEPMQGYPTIMIAILALGGLQLLAIGILGEYLGRVFVEVKGRPTYLVKQLEQRKASQLVEQNQ</sequence>
<feature type="transmembrane region" description="Helical" evidence="9">
    <location>
        <begin position="275"/>
        <end position="300"/>
    </location>
</feature>
<name>A0A6H1UBK9_9GAMM</name>
<dbReference type="FunFam" id="3.90.550.10:FF:000079">
    <property type="entry name" value="Probable glycosyl transferase"/>
    <property type="match status" value="1"/>
</dbReference>
<feature type="transmembrane region" description="Helical" evidence="9">
    <location>
        <begin position="242"/>
        <end position="263"/>
    </location>
</feature>
<proteinExistence type="inferred from homology"/>
<evidence type="ECO:0000256" key="2">
    <source>
        <dbReference type="ARBA" id="ARBA00022475"/>
    </source>
</evidence>
<keyword evidence="6 9" id="KW-1133">Transmembrane helix</keyword>
<dbReference type="InterPro" id="IPR050256">
    <property type="entry name" value="Glycosyltransferase_2"/>
</dbReference>
<gene>
    <name evidence="11" type="ORF">HER31_03170</name>
</gene>
<comment type="subcellular location">
    <subcellularLocation>
        <location evidence="1">Cell membrane</location>
        <topology evidence="1">Multi-pass membrane protein</topology>
    </subcellularLocation>
</comment>
<evidence type="ECO:0000256" key="5">
    <source>
        <dbReference type="ARBA" id="ARBA00022692"/>
    </source>
</evidence>
<protein>
    <submittedName>
        <fullName evidence="11">Glycosyltransferase family 2 protein</fullName>
    </submittedName>
</protein>
<evidence type="ECO:0000313" key="11">
    <source>
        <dbReference type="EMBL" id="QIZ75970.1"/>
    </source>
</evidence>
<dbReference type="SUPFAM" id="SSF53448">
    <property type="entry name" value="Nucleotide-diphospho-sugar transferases"/>
    <property type="match status" value="1"/>
</dbReference>
<evidence type="ECO:0000256" key="6">
    <source>
        <dbReference type="ARBA" id="ARBA00022989"/>
    </source>
</evidence>
<dbReference type="Gene3D" id="3.90.550.10">
    <property type="entry name" value="Spore Coat Polysaccharide Biosynthesis Protein SpsA, Chain A"/>
    <property type="match status" value="1"/>
</dbReference>
<evidence type="ECO:0000256" key="9">
    <source>
        <dbReference type="SAM" id="Phobius"/>
    </source>
</evidence>
<dbReference type="PANTHER" id="PTHR48090">
    <property type="entry name" value="UNDECAPRENYL-PHOSPHATE 4-DEOXY-4-FORMAMIDO-L-ARABINOSE TRANSFERASE-RELATED"/>
    <property type="match status" value="1"/>
</dbReference>
<dbReference type="PANTHER" id="PTHR48090:SF1">
    <property type="entry name" value="PROPHAGE BACTOPRENOL GLUCOSYL TRANSFERASE HOMOLOG"/>
    <property type="match status" value="1"/>
</dbReference>
<evidence type="ECO:0000256" key="4">
    <source>
        <dbReference type="ARBA" id="ARBA00022679"/>
    </source>
</evidence>
<organism evidence="11 12">
    <name type="scientific">Ferrimonas lipolytica</name>
    <dbReference type="NCBI Taxonomy" id="2724191"/>
    <lineage>
        <taxon>Bacteria</taxon>
        <taxon>Pseudomonadati</taxon>
        <taxon>Pseudomonadota</taxon>
        <taxon>Gammaproteobacteria</taxon>
        <taxon>Alteromonadales</taxon>
        <taxon>Ferrimonadaceae</taxon>
        <taxon>Ferrimonas</taxon>
    </lineage>
</organism>
<dbReference type="EMBL" id="CP051180">
    <property type="protein sequence ID" value="QIZ75970.1"/>
    <property type="molecule type" value="Genomic_DNA"/>
</dbReference>
<keyword evidence="12" id="KW-1185">Reference proteome</keyword>
<dbReference type="RefSeq" id="WP_168659231.1">
    <property type="nucleotide sequence ID" value="NZ_CP051180.1"/>
</dbReference>
<dbReference type="CDD" id="cd04187">
    <property type="entry name" value="DPM1_like_bac"/>
    <property type="match status" value="1"/>
</dbReference>
<reference evidence="11 12" key="1">
    <citation type="submission" date="2020-04" db="EMBL/GenBank/DDBJ databases">
        <title>Ferrimonas sp. S7 isolated from sea water.</title>
        <authorList>
            <person name="Bae S.S."/>
            <person name="Baek K."/>
        </authorList>
    </citation>
    <scope>NUCLEOTIDE SEQUENCE [LARGE SCALE GENOMIC DNA]</scope>
    <source>
        <strain evidence="11 12">S7</strain>
    </source>
</reference>
<keyword evidence="5 9" id="KW-0812">Transmembrane</keyword>
<feature type="domain" description="Glycosyltransferase 2-like" evidence="10">
    <location>
        <begin position="18"/>
        <end position="180"/>
    </location>
</feature>
<keyword evidence="4 11" id="KW-0808">Transferase</keyword>
<dbReference type="InterPro" id="IPR029044">
    <property type="entry name" value="Nucleotide-diphossugar_trans"/>
</dbReference>
<dbReference type="Pfam" id="PF00535">
    <property type="entry name" value="Glycos_transf_2"/>
    <property type="match status" value="1"/>
</dbReference>
<evidence type="ECO:0000256" key="7">
    <source>
        <dbReference type="ARBA" id="ARBA00023136"/>
    </source>
</evidence>
<evidence type="ECO:0000256" key="8">
    <source>
        <dbReference type="ARBA" id="ARBA00038152"/>
    </source>
</evidence>
<dbReference type="GO" id="GO:0016757">
    <property type="term" value="F:glycosyltransferase activity"/>
    <property type="evidence" value="ECO:0007669"/>
    <property type="project" value="UniProtKB-KW"/>
</dbReference>
<evidence type="ECO:0000256" key="1">
    <source>
        <dbReference type="ARBA" id="ARBA00004651"/>
    </source>
</evidence>
<accession>A0A6H1UBK9</accession>
<dbReference type="Proteomes" id="UP000501602">
    <property type="component" value="Chromosome"/>
</dbReference>
<comment type="similarity">
    <text evidence="8">Belongs to the glycosyltransferase 2 family. GtrB subfamily.</text>
</comment>
<keyword evidence="7 9" id="KW-0472">Membrane</keyword>
<dbReference type="AlphaFoldDB" id="A0A6H1UBK9"/>
<dbReference type="KEGG" id="fes:HER31_03170"/>